<feature type="domain" description="Erythromycin biosynthesis protein CIII-like N-terminal" evidence="5">
    <location>
        <begin position="103"/>
        <end position="232"/>
    </location>
</feature>
<dbReference type="GO" id="GO:0017000">
    <property type="term" value="P:antibiotic biosynthetic process"/>
    <property type="evidence" value="ECO:0007669"/>
    <property type="project" value="UniProtKB-ARBA"/>
</dbReference>
<reference evidence="6" key="1">
    <citation type="submission" date="2020-01" db="EMBL/GenBank/DDBJ databases">
        <title>Insect and environment-associated Actinomycetes.</title>
        <authorList>
            <person name="Currrie C."/>
            <person name="Chevrette M."/>
            <person name="Carlson C."/>
            <person name="Stubbendieck R."/>
            <person name="Wendt-Pienkowski E."/>
        </authorList>
    </citation>
    <scope>NUCLEOTIDE SEQUENCE</scope>
    <source>
        <strain evidence="6">SID505</strain>
    </source>
</reference>
<proteinExistence type="inferred from homology"/>
<dbReference type="PANTHER" id="PTHR48050:SF13">
    <property type="entry name" value="STEROL 3-BETA-GLUCOSYLTRANSFERASE UGT80A2"/>
    <property type="match status" value="1"/>
</dbReference>
<dbReference type="InterPro" id="IPR048284">
    <property type="entry name" value="EryCIII-like_N"/>
</dbReference>
<dbReference type="SUPFAM" id="SSF53756">
    <property type="entry name" value="UDP-Glycosyltransferase/glycogen phosphorylase"/>
    <property type="match status" value="1"/>
</dbReference>
<dbReference type="EMBL" id="JAAGMK010000413">
    <property type="protein sequence ID" value="NEB85486.1"/>
    <property type="molecule type" value="Genomic_DNA"/>
</dbReference>
<keyword evidence="3" id="KW-0808">Transferase</keyword>
<evidence type="ECO:0000259" key="5">
    <source>
        <dbReference type="Pfam" id="PF21036"/>
    </source>
</evidence>
<dbReference type="GO" id="GO:0016758">
    <property type="term" value="F:hexosyltransferase activity"/>
    <property type="evidence" value="ECO:0007669"/>
    <property type="project" value="UniProtKB-ARBA"/>
</dbReference>
<feature type="domain" description="Erythromycin biosynthesis protein CIII-like C-terminal" evidence="4">
    <location>
        <begin position="247"/>
        <end position="392"/>
    </location>
</feature>
<accession>A0A6G3SR37</accession>
<evidence type="ECO:0000313" key="6">
    <source>
        <dbReference type="EMBL" id="NEB85486.1"/>
    </source>
</evidence>
<evidence type="ECO:0000256" key="1">
    <source>
        <dbReference type="ARBA" id="ARBA00006962"/>
    </source>
</evidence>
<organism evidence="6">
    <name type="scientific">Streptomyces anulatus</name>
    <name type="common">Streptomyces chrysomallus</name>
    <dbReference type="NCBI Taxonomy" id="1892"/>
    <lineage>
        <taxon>Bacteria</taxon>
        <taxon>Bacillati</taxon>
        <taxon>Actinomycetota</taxon>
        <taxon>Actinomycetes</taxon>
        <taxon>Kitasatosporales</taxon>
        <taxon>Streptomycetaceae</taxon>
        <taxon>Streptomyces</taxon>
    </lineage>
</organism>
<dbReference type="CDD" id="cd03784">
    <property type="entry name" value="GT1_Gtf-like"/>
    <property type="match status" value="1"/>
</dbReference>
<name>A0A6G3SR37_STRAQ</name>
<dbReference type="Pfam" id="PF21036">
    <property type="entry name" value="EryCIII-like_N"/>
    <property type="match status" value="1"/>
</dbReference>
<gene>
    <name evidence="6" type="ORF">G3I43_15040</name>
</gene>
<comment type="similarity">
    <text evidence="1">Belongs to the glycosyltransferase 28 family.</text>
</comment>
<dbReference type="InterPro" id="IPR010610">
    <property type="entry name" value="EryCIII-like_C"/>
</dbReference>
<dbReference type="InterPro" id="IPR050426">
    <property type="entry name" value="Glycosyltransferase_28"/>
</dbReference>
<dbReference type="PANTHER" id="PTHR48050">
    <property type="entry name" value="STEROL 3-BETA-GLUCOSYLTRANSFERASE"/>
    <property type="match status" value="1"/>
</dbReference>
<evidence type="ECO:0000256" key="3">
    <source>
        <dbReference type="ARBA" id="ARBA00022679"/>
    </source>
</evidence>
<dbReference type="GO" id="GO:0008194">
    <property type="term" value="F:UDP-glycosyltransferase activity"/>
    <property type="evidence" value="ECO:0007669"/>
    <property type="project" value="InterPro"/>
</dbReference>
<sequence length="401" mass="41893">MRVLVMTTPDPSHLPPLAPVAWALRAAGHEVLVAGQPDSAESARTTGLSMVAFGEPFDTEQLVLNSLAPGKRPLECRPGSAPGTAPPVKGGFGGVWIERARAMAGEYLAFARDYRPDLVLSDPLDYSGLVIGGALGIPVVHHRWGVDPVGTPRIPAAREELADFCRTLGLDTLPDPAAVLDPCPAALQLPGIRPGTPVRYVPFNGSGAMPDWVRAEWGAPRTSTRRVVVSLGRRTLAYHGVPFVRALLHALAGVPDIELIATVGAEHRAAVGPVPAPVRMLDPFPLHAVLGSCDAIVTHGGSATTMTATLHGVPQLALPQMADCFAHGERLAACGAGISLATVAEQDDPAVLRASLSLLLDDPSYAAGASRLRADMERMPSPAEVVPELERLAGKASPASL</sequence>
<comment type="caution">
    <text evidence="6">The sequence shown here is derived from an EMBL/GenBank/DDBJ whole genome shotgun (WGS) entry which is preliminary data.</text>
</comment>
<dbReference type="Pfam" id="PF06722">
    <property type="entry name" value="EryCIII-like_C"/>
    <property type="match status" value="1"/>
</dbReference>
<evidence type="ECO:0000256" key="2">
    <source>
        <dbReference type="ARBA" id="ARBA00022676"/>
    </source>
</evidence>
<dbReference type="AlphaFoldDB" id="A0A6G3SR37"/>
<keyword evidence="2" id="KW-0328">Glycosyltransferase</keyword>
<dbReference type="RefSeq" id="WP_087764570.1">
    <property type="nucleotide sequence ID" value="NZ_CP086102.1"/>
</dbReference>
<dbReference type="InterPro" id="IPR002213">
    <property type="entry name" value="UDP_glucos_trans"/>
</dbReference>
<evidence type="ECO:0000259" key="4">
    <source>
        <dbReference type="Pfam" id="PF06722"/>
    </source>
</evidence>
<dbReference type="Gene3D" id="3.40.50.2000">
    <property type="entry name" value="Glycogen Phosphorylase B"/>
    <property type="match status" value="2"/>
</dbReference>
<protein>
    <submittedName>
        <fullName evidence="6">DUF1205 domain-containing protein</fullName>
    </submittedName>
</protein>